<evidence type="ECO:0000313" key="9">
    <source>
        <dbReference type="EMBL" id="GAB1251567.1"/>
    </source>
</evidence>
<evidence type="ECO:0000256" key="6">
    <source>
        <dbReference type="ARBA" id="ARBA00023136"/>
    </source>
</evidence>
<dbReference type="InterPro" id="IPR003423">
    <property type="entry name" value="OMP_efflux"/>
</dbReference>
<protein>
    <recommendedName>
        <fullName evidence="11">Outer membrane protein</fullName>
    </recommendedName>
</protein>
<gene>
    <name evidence="9" type="ORF">Tsumi_06710</name>
</gene>
<organism evidence="9 10">
    <name type="scientific">Porphyromonas miyakawae</name>
    <dbReference type="NCBI Taxonomy" id="3137470"/>
    <lineage>
        <taxon>Bacteria</taxon>
        <taxon>Pseudomonadati</taxon>
        <taxon>Bacteroidota</taxon>
        <taxon>Bacteroidia</taxon>
        <taxon>Bacteroidales</taxon>
        <taxon>Porphyromonadaceae</taxon>
        <taxon>Porphyromonas</taxon>
    </lineage>
</organism>
<dbReference type="Gene3D" id="1.20.1600.10">
    <property type="entry name" value="Outer membrane efflux proteins (OEP)"/>
    <property type="match status" value="1"/>
</dbReference>
<evidence type="ECO:0000256" key="4">
    <source>
        <dbReference type="ARBA" id="ARBA00022452"/>
    </source>
</evidence>
<comment type="subcellular location">
    <subcellularLocation>
        <location evidence="1">Cell outer membrane</location>
    </subcellularLocation>
</comment>
<feature type="chain" id="PRO_5045280234" description="Outer membrane protein" evidence="8">
    <location>
        <begin position="23"/>
        <end position="467"/>
    </location>
</feature>
<keyword evidence="4" id="KW-1134">Transmembrane beta strand</keyword>
<dbReference type="PANTHER" id="PTHR30026:SF20">
    <property type="entry name" value="OUTER MEMBRANE PROTEIN TOLC"/>
    <property type="match status" value="1"/>
</dbReference>
<evidence type="ECO:0000256" key="8">
    <source>
        <dbReference type="SAM" id="SignalP"/>
    </source>
</evidence>
<evidence type="ECO:0008006" key="11">
    <source>
        <dbReference type="Google" id="ProtNLM"/>
    </source>
</evidence>
<comment type="similarity">
    <text evidence="2">Belongs to the outer membrane factor (OMF) (TC 1.B.17) family.</text>
</comment>
<dbReference type="Proteomes" id="UP001628220">
    <property type="component" value="Unassembled WGS sequence"/>
</dbReference>
<keyword evidence="10" id="KW-1185">Reference proteome</keyword>
<dbReference type="InterPro" id="IPR051906">
    <property type="entry name" value="TolC-like"/>
</dbReference>
<keyword evidence="5" id="KW-0812">Transmembrane</keyword>
<comment type="caution">
    <text evidence="9">The sequence shown here is derived from an EMBL/GenBank/DDBJ whole genome shotgun (WGS) entry which is preliminary data.</text>
</comment>
<dbReference type="RefSeq" id="WP_411915372.1">
    <property type="nucleotide sequence ID" value="NZ_BAAFSF010000001.1"/>
</dbReference>
<accession>A0ABQ0E1J4</accession>
<evidence type="ECO:0000256" key="3">
    <source>
        <dbReference type="ARBA" id="ARBA00022448"/>
    </source>
</evidence>
<evidence type="ECO:0000256" key="2">
    <source>
        <dbReference type="ARBA" id="ARBA00007613"/>
    </source>
</evidence>
<evidence type="ECO:0000313" key="10">
    <source>
        <dbReference type="Proteomes" id="UP001628220"/>
    </source>
</evidence>
<feature type="signal peptide" evidence="8">
    <location>
        <begin position="1"/>
        <end position="22"/>
    </location>
</feature>
<keyword evidence="3" id="KW-0813">Transport</keyword>
<evidence type="ECO:0000256" key="7">
    <source>
        <dbReference type="ARBA" id="ARBA00023237"/>
    </source>
</evidence>
<sequence length="467" mass="52026">MSLKQYIVLFALLLAVTPVARAQSAQTTAVPYDTLYTAPAAPLSLEECIARAVYFDTPTVSRSLDTLQAHIALQSAWHSFLPFVGASVSQDFNFGRSQDKRGVMIDQSSANTGFGASASIDLFSGLKRIAELKAARLDKSRSIAALEQSTEEVTIRVIGLYYNLVLQTEVLQTNKLSIEQTRRTLEYTKHMVDAGKWAVSKLYEVEARLASDELALANAKGSLLLAQQALAQAIAYYAPTPIEVEKPSTDALIEEGRMKIRPMDEVYREALANRPSYRATLLNTEIARLMVQSAQSGWYPSLSLRGGYSNGYYLPLDKEMRQLTPSFADQMKQNGRYFVGLSLSIPLFDGLRTYDNVRRARLRTQYAEVERAAEARRLQQSVSEAHTNATTALLGIDAANKSVEAARKSYETMRIAFEAGQRTAVDLEQSQNKLHVAEVEALRAKYDFLYKTAILETMTQKPERPFK</sequence>
<reference evidence="9 10" key="1">
    <citation type="journal article" date="2025" name="Int. J. Syst. Evol. Microbiol.">
        <title>Desulfovibrio falkowii sp. nov., Porphyromonas miyakawae sp. nov., Mediterraneibacter flintii sp. nov. and Owariibacterium komagatae gen. nov., sp. nov., isolated from human faeces.</title>
        <authorList>
            <person name="Hamaguchi T."/>
            <person name="Ohara M."/>
            <person name="Hisatomi A."/>
            <person name="Sekiguchi K."/>
            <person name="Takeda J.I."/>
            <person name="Ueyama J."/>
            <person name="Ito M."/>
            <person name="Nishiwaki H."/>
            <person name="Ogi T."/>
            <person name="Hirayama M."/>
            <person name="Ohkuma M."/>
            <person name="Sakamoto M."/>
            <person name="Ohno K."/>
        </authorList>
    </citation>
    <scope>NUCLEOTIDE SEQUENCE [LARGE SCALE GENOMIC DNA]</scope>
    <source>
        <strain evidence="9 10">13CB11C</strain>
    </source>
</reference>
<proteinExistence type="inferred from homology"/>
<dbReference type="EMBL" id="BAAFSF010000001">
    <property type="protein sequence ID" value="GAB1251567.1"/>
    <property type="molecule type" value="Genomic_DNA"/>
</dbReference>
<evidence type="ECO:0000256" key="5">
    <source>
        <dbReference type="ARBA" id="ARBA00022692"/>
    </source>
</evidence>
<evidence type="ECO:0000256" key="1">
    <source>
        <dbReference type="ARBA" id="ARBA00004442"/>
    </source>
</evidence>
<dbReference type="PANTHER" id="PTHR30026">
    <property type="entry name" value="OUTER MEMBRANE PROTEIN TOLC"/>
    <property type="match status" value="1"/>
</dbReference>
<keyword evidence="6" id="KW-0472">Membrane</keyword>
<keyword evidence="7" id="KW-0998">Cell outer membrane</keyword>
<dbReference type="SUPFAM" id="SSF56954">
    <property type="entry name" value="Outer membrane efflux proteins (OEP)"/>
    <property type="match status" value="1"/>
</dbReference>
<name>A0ABQ0E1J4_9PORP</name>
<dbReference type="Pfam" id="PF02321">
    <property type="entry name" value="OEP"/>
    <property type="match status" value="2"/>
</dbReference>
<keyword evidence="8" id="KW-0732">Signal</keyword>